<gene>
    <name evidence="6" type="ORF">FTW19_09770</name>
</gene>
<evidence type="ECO:0000313" key="7">
    <source>
        <dbReference type="Proteomes" id="UP000321820"/>
    </source>
</evidence>
<dbReference type="AlphaFoldDB" id="A0A5B9EC31"/>
<dbReference type="GO" id="GO:0051287">
    <property type="term" value="F:NAD binding"/>
    <property type="evidence" value="ECO:0007669"/>
    <property type="project" value="InterPro"/>
</dbReference>
<dbReference type="GO" id="GO:0050661">
    <property type="term" value="F:NADP binding"/>
    <property type="evidence" value="ECO:0007669"/>
    <property type="project" value="InterPro"/>
</dbReference>
<dbReference type="PANTHER" id="PTHR43060">
    <property type="entry name" value="3-HYDROXYISOBUTYRATE DEHYDROGENASE-LIKE 1, MITOCHONDRIAL-RELATED"/>
    <property type="match status" value="1"/>
</dbReference>
<dbReference type="RefSeq" id="WP_147647450.1">
    <property type="nucleotide sequence ID" value="NZ_CP042806.1"/>
</dbReference>
<feature type="active site" evidence="3">
    <location>
        <position position="171"/>
    </location>
</feature>
<evidence type="ECO:0000256" key="2">
    <source>
        <dbReference type="ARBA" id="ARBA00023027"/>
    </source>
</evidence>
<reference evidence="6 7" key="1">
    <citation type="submission" date="2019-08" db="EMBL/GenBank/DDBJ databases">
        <title>Complete genome sequence of Terriglobus albidus strain ORNL.</title>
        <authorList>
            <person name="Podar M."/>
        </authorList>
    </citation>
    <scope>NUCLEOTIDE SEQUENCE [LARGE SCALE GENOMIC DNA]</scope>
    <source>
        <strain evidence="6 7">ORNL</strain>
    </source>
</reference>
<dbReference type="InterPro" id="IPR036291">
    <property type="entry name" value="NAD(P)-bd_dom_sf"/>
</dbReference>
<accession>A0A5B9EC31</accession>
<dbReference type="PIRSF" id="PIRSF000103">
    <property type="entry name" value="HIBADH"/>
    <property type="match status" value="1"/>
</dbReference>
<evidence type="ECO:0000259" key="4">
    <source>
        <dbReference type="Pfam" id="PF03446"/>
    </source>
</evidence>
<evidence type="ECO:0000256" key="1">
    <source>
        <dbReference type="ARBA" id="ARBA00023002"/>
    </source>
</evidence>
<dbReference type="KEGG" id="talb:FTW19_09770"/>
<dbReference type="InterPro" id="IPR015815">
    <property type="entry name" value="HIBADH-related"/>
</dbReference>
<dbReference type="Gene3D" id="3.40.50.720">
    <property type="entry name" value="NAD(P)-binding Rossmann-like Domain"/>
    <property type="match status" value="1"/>
</dbReference>
<dbReference type="PANTHER" id="PTHR43060:SF15">
    <property type="entry name" value="3-HYDROXYISOBUTYRATE DEHYDROGENASE-LIKE 1, MITOCHONDRIAL-RELATED"/>
    <property type="match status" value="1"/>
</dbReference>
<dbReference type="OrthoDB" id="9786703at2"/>
<keyword evidence="7" id="KW-1185">Reference proteome</keyword>
<evidence type="ECO:0000259" key="5">
    <source>
        <dbReference type="Pfam" id="PF14833"/>
    </source>
</evidence>
<dbReference type="Pfam" id="PF14833">
    <property type="entry name" value="NAD_binding_11"/>
    <property type="match status" value="1"/>
</dbReference>
<dbReference type="Gene3D" id="1.10.1040.10">
    <property type="entry name" value="N-(1-d-carboxylethyl)-l-norvaline Dehydrogenase, domain 2"/>
    <property type="match status" value="1"/>
</dbReference>
<sequence>MKRIALLGLGTMGAGMGKRLLDAGFSLAVYNRTAAKAETLREAGAVVAASPAEAAGGAEVVISMLADDQASRMVWMGAEGALASVPAGAILVECGTVTPDWVQELGHAAQGKGCVLLDAPVTGSRLQAAGGELTFLVGGPLTELETARPVLEAMGKKIVHVGPSGSGSRLKLVNNFLCAVQLASLAEAIGWMERAGLDMELSLDALSTGAPGSPLLKTMSQRMMKRDYQVNFLLRLLGKDVGYAQKDAQQTGISLHTAGSTLDLLERAKELGYGEQDMSSVVEQFRNGKG</sequence>
<proteinExistence type="predicted"/>
<keyword evidence="1" id="KW-0560">Oxidoreductase</keyword>
<organism evidence="6 7">
    <name type="scientific">Terriglobus albidus</name>
    <dbReference type="NCBI Taxonomy" id="1592106"/>
    <lineage>
        <taxon>Bacteria</taxon>
        <taxon>Pseudomonadati</taxon>
        <taxon>Acidobacteriota</taxon>
        <taxon>Terriglobia</taxon>
        <taxon>Terriglobales</taxon>
        <taxon>Acidobacteriaceae</taxon>
        <taxon>Terriglobus</taxon>
    </lineage>
</organism>
<evidence type="ECO:0000256" key="3">
    <source>
        <dbReference type="PIRSR" id="PIRSR000103-1"/>
    </source>
</evidence>
<dbReference type="InterPro" id="IPR013328">
    <property type="entry name" value="6PGD_dom2"/>
</dbReference>
<dbReference type="InterPro" id="IPR008927">
    <property type="entry name" value="6-PGluconate_DH-like_C_sf"/>
</dbReference>
<evidence type="ECO:0000313" key="6">
    <source>
        <dbReference type="EMBL" id="QEE28260.1"/>
    </source>
</evidence>
<feature type="domain" description="3-hydroxyisobutyrate dehydrogenase-like NAD-binding" evidence="5">
    <location>
        <begin position="165"/>
        <end position="283"/>
    </location>
</feature>
<dbReference type="GO" id="GO:0016491">
    <property type="term" value="F:oxidoreductase activity"/>
    <property type="evidence" value="ECO:0007669"/>
    <property type="project" value="UniProtKB-KW"/>
</dbReference>
<name>A0A5B9EC31_9BACT</name>
<dbReference type="Proteomes" id="UP000321820">
    <property type="component" value="Chromosome"/>
</dbReference>
<dbReference type="Pfam" id="PF03446">
    <property type="entry name" value="NAD_binding_2"/>
    <property type="match status" value="1"/>
</dbReference>
<feature type="domain" description="6-phosphogluconate dehydrogenase NADP-binding" evidence="4">
    <location>
        <begin position="3"/>
        <end position="162"/>
    </location>
</feature>
<dbReference type="SUPFAM" id="SSF51735">
    <property type="entry name" value="NAD(P)-binding Rossmann-fold domains"/>
    <property type="match status" value="1"/>
</dbReference>
<dbReference type="EMBL" id="CP042806">
    <property type="protein sequence ID" value="QEE28260.1"/>
    <property type="molecule type" value="Genomic_DNA"/>
</dbReference>
<protein>
    <submittedName>
        <fullName evidence="6">NAD(P)-dependent oxidoreductase</fullName>
    </submittedName>
</protein>
<keyword evidence="2" id="KW-0520">NAD</keyword>
<dbReference type="InterPro" id="IPR029154">
    <property type="entry name" value="HIBADH-like_NADP-bd"/>
</dbReference>
<dbReference type="InterPro" id="IPR006115">
    <property type="entry name" value="6PGDH_NADP-bd"/>
</dbReference>
<dbReference type="SUPFAM" id="SSF48179">
    <property type="entry name" value="6-phosphogluconate dehydrogenase C-terminal domain-like"/>
    <property type="match status" value="1"/>
</dbReference>